<dbReference type="EMBL" id="JAHRIP010010559">
    <property type="protein sequence ID" value="MEQ2283883.1"/>
    <property type="molecule type" value="Genomic_DNA"/>
</dbReference>
<sequence length="113" mass="12385">MVFDPCLTSDSLFPARILNLLNSGLQINRTWTISLTMLPMLLYGDGGHCPLCSCCGTAMSACLEDGPQNPFLFQRCLLLHRQLLPHPGTSIPERAEGVALKLLRAHLQTPSSH</sequence>
<reference evidence="1 2" key="1">
    <citation type="submission" date="2021-06" db="EMBL/GenBank/DDBJ databases">
        <authorList>
            <person name="Palmer J.M."/>
        </authorList>
    </citation>
    <scope>NUCLEOTIDE SEQUENCE [LARGE SCALE GENOMIC DNA]</scope>
    <source>
        <strain evidence="1 2">AS_MEX2019</strain>
        <tissue evidence="1">Muscle</tissue>
    </source>
</reference>
<accession>A0ABV0XQW8</accession>
<evidence type="ECO:0000313" key="2">
    <source>
        <dbReference type="Proteomes" id="UP001469553"/>
    </source>
</evidence>
<proteinExistence type="predicted"/>
<gene>
    <name evidence="1" type="ORF">AMECASPLE_016062</name>
</gene>
<comment type="caution">
    <text evidence="1">The sequence shown here is derived from an EMBL/GenBank/DDBJ whole genome shotgun (WGS) entry which is preliminary data.</text>
</comment>
<dbReference type="Proteomes" id="UP001469553">
    <property type="component" value="Unassembled WGS sequence"/>
</dbReference>
<protein>
    <submittedName>
        <fullName evidence="1">Uncharacterized protein</fullName>
    </submittedName>
</protein>
<organism evidence="1 2">
    <name type="scientific">Ameca splendens</name>
    <dbReference type="NCBI Taxonomy" id="208324"/>
    <lineage>
        <taxon>Eukaryota</taxon>
        <taxon>Metazoa</taxon>
        <taxon>Chordata</taxon>
        <taxon>Craniata</taxon>
        <taxon>Vertebrata</taxon>
        <taxon>Euteleostomi</taxon>
        <taxon>Actinopterygii</taxon>
        <taxon>Neopterygii</taxon>
        <taxon>Teleostei</taxon>
        <taxon>Neoteleostei</taxon>
        <taxon>Acanthomorphata</taxon>
        <taxon>Ovalentaria</taxon>
        <taxon>Atherinomorphae</taxon>
        <taxon>Cyprinodontiformes</taxon>
        <taxon>Goodeidae</taxon>
        <taxon>Ameca</taxon>
    </lineage>
</organism>
<keyword evidence="2" id="KW-1185">Reference proteome</keyword>
<evidence type="ECO:0000313" key="1">
    <source>
        <dbReference type="EMBL" id="MEQ2283883.1"/>
    </source>
</evidence>
<name>A0ABV0XQW8_9TELE</name>